<keyword evidence="2" id="KW-0808">Transferase</keyword>
<dbReference type="Pfam" id="PF05050">
    <property type="entry name" value="Methyltransf_21"/>
    <property type="match status" value="1"/>
</dbReference>
<feature type="domain" description="Methyltransferase FkbM" evidence="1">
    <location>
        <begin position="88"/>
        <end position="250"/>
    </location>
</feature>
<organism evidence="2 3">
    <name type="scientific">Ancylobacter pratisalsi</name>
    <dbReference type="NCBI Taxonomy" id="1745854"/>
    <lineage>
        <taxon>Bacteria</taxon>
        <taxon>Pseudomonadati</taxon>
        <taxon>Pseudomonadota</taxon>
        <taxon>Alphaproteobacteria</taxon>
        <taxon>Hyphomicrobiales</taxon>
        <taxon>Xanthobacteraceae</taxon>
        <taxon>Ancylobacter</taxon>
    </lineage>
</organism>
<dbReference type="InterPro" id="IPR052514">
    <property type="entry name" value="SAM-dependent_MTase"/>
</dbReference>
<dbReference type="PANTHER" id="PTHR34203">
    <property type="entry name" value="METHYLTRANSFERASE, FKBM FAMILY PROTEIN"/>
    <property type="match status" value="1"/>
</dbReference>
<name>A0A6P1YPS0_9HYPH</name>
<evidence type="ECO:0000313" key="2">
    <source>
        <dbReference type="EMBL" id="QIB35438.1"/>
    </source>
</evidence>
<dbReference type="Gene3D" id="3.40.50.150">
    <property type="entry name" value="Vaccinia Virus protein VP39"/>
    <property type="match status" value="1"/>
</dbReference>
<evidence type="ECO:0000313" key="3">
    <source>
        <dbReference type="Proteomes" id="UP000464751"/>
    </source>
</evidence>
<dbReference type="EMBL" id="CP048630">
    <property type="protein sequence ID" value="QIB35438.1"/>
    <property type="molecule type" value="Genomic_DNA"/>
</dbReference>
<dbReference type="NCBIfam" id="TIGR01444">
    <property type="entry name" value="fkbM_fam"/>
    <property type="match status" value="1"/>
</dbReference>
<evidence type="ECO:0000259" key="1">
    <source>
        <dbReference type="Pfam" id="PF05050"/>
    </source>
</evidence>
<dbReference type="PANTHER" id="PTHR34203:SF15">
    <property type="entry name" value="SLL1173 PROTEIN"/>
    <property type="match status" value="1"/>
</dbReference>
<reference evidence="2 3" key="1">
    <citation type="submission" date="2020-02" db="EMBL/GenBank/DDBJ databases">
        <authorList>
            <person name="Li G."/>
        </authorList>
    </citation>
    <scope>NUCLEOTIDE SEQUENCE [LARGE SCALE GENOMIC DNA]</scope>
    <source>
        <strain evidence="2 3">DSM 102029</strain>
    </source>
</reference>
<protein>
    <submittedName>
        <fullName evidence="2">FkbM family methyltransferase</fullName>
    </submittedName>
</protein>
<gene>
    <name evidence="2" type="ORF">G3A50_18275</name>
</gene>
<dbReference type="InterPro" id="IPR006342">
    <property type="entry name" value="FkbM_mtfrase"/>
</dbReference>
<dbReference type="SUPFAM" id="SSF53335">
    <property type="entry name" value="S-adenosyl-L-methionine-dependent methyltransferases"/>
    <property type="match status" value="1"/>
</dbReference>
<dbReference type="RefSeq" id="WP_163076578.1">
    <property type="nucleotide sequence ID" value="NZ_CP048630.1"/>
</dbReference>
<keyword evidence="2" id="KW-0489">Methyltransferase</keyword>
<dbReference type="InterPro" id="IPR029063">
    <property type="entry name" value="SAM-dependent_MTases_sf"/>
</dbReference>
<proteinExistence type="predicted"/>
<dbReference type="GO" id="GO:0032259">
    <property type="term" value="P:methylation"/>
    <property type="evidence" value="ECO:0007669"/>
    <property type="project" value="UniProtKB-KW"/>
</dbReference>
<dbReference type="KEGG" id="apra:G3A50_18275"/>
<dbReference type="AlphaFoldDB" id="A0A6P1YPS0"/>
<keyword evidence="3" id="KW-1185">Reference proteome</keyword>
<sequence>MLRRICKLVNQPAFREAPLTVIGRGVAWSFAVLTGRSPVFELVKGGAKLRVPPDLRYTSVSTFLLRDTSEPELRYVQKFVGPGDVFVDVGANIGLFTLKVAPAAARVVAVEPGKEAGEQLDANVALNGFTHVSVVRKALSDQPGRAALFHNPLGHDPQAFSLLNDGHDAESETVELTTLDTLVEQLGLPRLDCVKIDVEGGEGAVIAGGLSALGRFHPTVIFEMNCPTLFRAGGDPAAAWNLLAGLGYRFFQLGKDGQLAPLAARPLEFCNVVARHEASPALRAA</sequence>
<dbReference type="GO" id="GO:0008168">
    <property type="term" value="F:methyltransferase activity"/>
    <property type="evidence" value="ECO:0007669"/>
    <property type="project" value="UniProtKB-KW"/>
</dbReference>
<accession>A0A6P1YPS0</accession>
<dbReference type="Proteomes" id="UP000464751">
    <property type="component" value="Chromosome"/>
</dbReference>